<feature type="non-terminal residue" evidence="1">
    <location>
        <position position="1"/>
    </location>
</feature>
<feature type="non-terminal residue" evidence="1">
    <location>
        <position position="437"/>
    </location>
</feature>
<name>X0Z7U8_9ZZZZ</name>
<gene>
    <name evidence="1" type="ORF">S01H4_17885</name>
</gene>
<organism evidence="1">
    <name type="scientific">marine sediment metagenome</name>
    <dbReference type="NCBI Taxonomy" id="412755"/>
    <lineage>
        <taxon>unclassified sequences</taxon>
        <taxon>metagenomes</taxon>
        <taxon>ecological metagenomes</taxon>
    </lineage>
</organism>
<sequence>FHPSTTNPAVVFTISRSYMYFDTSSIDASTANFISGNISIYGKRDFSAGIINIILQNNKTGVHPEVPLVVTDFNYTYYNDSNLGFMPTAGFVVEGWNYIQLNETGLENISLDGYTKYCIRCSPDVINLSFGARFIDYYNCRSLYPPILTLVWNGPEITNEYPRDEQTGIPRYFENFTVTVNDSTSLKMDIYWYIWLFGGWQHYASNNTVNNGTYRQGGIGGFLTCWNYTYQWKVEVVNARGVWANETYSYRSINSTAPVISNIYPLNRTVFGVDPVEISFTVNDTNAQQINIELWYFYENCSYVYHSEVGLSNRTFSTLFKPIWYQPGTIQWFVRIQDISCGLVDNTVYSEVFWFTNLGTWSDHFCGEYVHENPLNLINETNYTSHISPVRSQDSDNPVLYDDPSFVEFRQYMNNTVSDGISPAQSVIASTTNMGSS</sequence>
<comment type="caution">
    <text evidence="1">The sequence shown here is derived from an EMBL/GenBank/DDBJ whole genome shotgun (WGS) entry which is preliminary data.</text>
</comment>
<reference evidence="1" key="1">
    <citation type="journal article" date="2014" name="Front. Microbiol.">
        <title>High frequency of phylogenetically diverse reductive dehalogenase-homologous genes in deep subseafloor sedimentary metagenomes.</title>
        <authorList>
            <person name="Kawai M."/>
            <person name="Futagami T."/>
            <person name="Toyoda A."/>
            <person name="Takaki Y."/>
            <person name="Nishi S."/>
            <person name="Hori S."/>
            <person name="Arai W."/>
            <person name="Tsubouchi T."/>
            <person name="Morono Y."/>
            <person name="Uchiyama I."/>
            <person name="Ito T."/>
            <person name="Fujiyama A."/>
            <person name="Inagaki F."/>
            <person name="Takami H."/>
        </authorList>
    </citation>
    <scope>NUCLEOTIDE SEQUENCE</scope>
    <source>
        <strain evidence="1">Expedition CK06-06</strain>
    </source>
</reference>
<evidence type="ECO:0000313" key="1">
    <source>
        <dbReference type="EMBL" id="GAG65455.1"/>
    </source>
</evidence>
<dbReference type="AlphaFoldDB" id="X0Z7U8"/>
<protein>
    <submittedName>
        <fullName evidence="1">Uncharacterized protein</fullName>
    </submittedName>
</protein>
<dbReference type="EMBL" id="BART01007900">
    <property type="protein sequence ID" value="GAG65455.1"/>
    <property type="molecule type" value="Genomic_DNA"/>
</dbReference>
<accession>X0Z7U8</accession>
<proteinExistence type="predicted"/>